<proteinExistence type="predicted"/>
<evidence type="ECO:0000313" key="1">
    <source>
        <dbReference type="EMBL" id="JAH02963.1"/>
    </source>
</evidence>
<reference evidence="1" key="1">
    <citation type="submission" date="2014-11" db="EMBL/GenBank/DDBJ databases">
        <authorList>
            <person name="Amaro Gonzalez C."/>
        </authorList>
    </citation>
    <scope>NUCLEOTIDE SEQUENCE</scope>
</reference>
<accession>A0A0E9PGJ2</accession>
<organism evidence="1">
    <name type="scientific">Anguilla anguilla</name>
    <name type="common">European freshwater eel</name>
    <name type="synonym">Muraena anguilla</name>
    <dbReference type="NCBI Taxonomy" id="7936"/>
    <lineage>
        <taxon>Eukaryota</taxon>
        <taxon>Metazoa</taxon>
        <taxon>Chordata</taxon>
        <taxon>Craniata</taxon>
        <taxon>Vertebrata</taxon>
        <taxon>Euteleostomi</taxon>
        <taxon>Actinopterygii</taxon>
        <taxon>Neopterygii</taxon>
        <taxon>Teleostei</taxon>
        <taxon>Anguilliformes</taxon>
        <taxon>Anguillidae</taxon>
        <taxon>Anguilla</taxon>
    </lineage>
</organism>
<dbReference type="AlphaFoldDB" id="A0A0E9PGJ2"/>
<sequence>MSHLFLQNKGNYCCVNL</sequence>
<reference evidence="1" key="2">
    <citation type="journal article" date="2015" name="Fish Shellfish Immunol.">
        <title>Early steps in the European eel (Anguilla anguilla)-Vibrio vulnificus interaction in the gills: Role of the RtxA13 toxin.</title>
        <authorList>
            <person name="Callol A."/>
            <person name="Pajuelo D."/>
            <person name="Ebbesson L."/>
            <person name="Teles M."/>
            <person name="MacKenzie S."/>
            <person name="Amaro C."/>
        </authorList>
    </citation>
    <scope>NUCLEOTIDE SEQUENCE</scope>
</reference>
<protein>
    <submittedName>
        <fullName evidence="1">Uncharacterized protein</fullName>
    </submittedName>
</protein>
<dbReference type="EMBL" id="GBXM01102723">
    <property type="protein sequence ID" value="JAH05854.1"/>
    <property type="molecule type" value="Transcribed_RNA"/>
</dbReference>
<dbReference type="EMBL" id="GBXM01105614">
    <property type="protein sequence ID" value="JAH02963.1"/>
    <property type="molecule type" value="Transcribed_RNA"/>
</dbReference>
<name>A0A0E9PGJ2_ANGAN</name>